<dbReference type="Pfam" id="PF07715">
    <property type="entry name" value="Plug"/>
    <property type="match status" value="1"/>
</dbReference>
<dbReference type="SUPFAM" id="SSF56935">
    <property type="entry name" value="Porins"/>
    <property type="match status" value="1"/>
</dbReference>
<keyword evidence="17" id="KW-1185">Reference proteome</keyword>
<feature type="compositionally biased region" description="Polar residues" evidence="13">
    <location>
        <begin position="100"/>
        <end position="110"/>
    </location>
</feature>
<keyword evidence="10 12" id="KW-0472">Membrane</keyword>
<evidence type="ECO:0000256" key="1">
    <source>
        <dbReference type="ARBA" id="ARBA00004571"/>
    </source>
</evidence>
<dbReference type="PANTHER" id="PTHR32552:SF89">
    <property type="entry name" value="CATECHOLATE SIDEROPHORE RECEPTOR FIU"/>
    <property type="match status" value="1"/>
</dbReference>
<organism evidence="16 17">
    <name type="scientific">Ameyamaea chiangmaiensis</name>
    <dbReference type="NCBI Taxonomy" id="442969"/>
    <lineage>
        <taxon>Bacteria</taxon>
        <taxon>Pseudomonadati</taxon>
        <taxon>Pseudomonadota</taxon>
        <taxon>Alphaproteobacteria</taxon>
        <taxon>Acetobacterales</taxon>
        <taxon>Acetobacteraceae</taxon>
        <taxon>Ameyamaea</taxon>
    </lineage>
</organism>
<evidence type="ECO:0000259" key="15">
    <source>
        <dbReference type="Pfam" id="PF07715"/>
    </source>
</evidence>
<evidence type="ECO:0000256" key="11">
    <source>
        <dbReference type="ARBA" id="ARBA00023237"/>
    </source>
</evidence>
<sequence>MRLDRFRDGQTTLQAVGLALTVLGPRTSLVRMSKRLACTTILASAVYTYGIGTATPARAAQPDHRSPANSHARATQTPKRHAVAHPAPPANEDVTVTGGIHSSTGVTNTTPGGGMLAVQTAPKSISAVTRDFIAKRPSNTTPLALLASMPAVAYARSDPYGQVSGNLTIRGMNNTQIGMLVDGVPLIDNIYLGVDPVGQSPDSENITSVAVIEGSPDISSPNYNAVGAEIRTTVRDPSHHMGGMLESSYGTYNMKKEFVRFDTGEIGHTGIRAFASYSYSYNQFWQTPGSLARHHVDAKLVKEWGHDNKATVDFFWGSYSTAGINGNGGKTPTKAAFEADGTSSLYYNTDYTAGTGSYWQLVRRRNSTMSIAAPVHLHLAKGLSWDVTPYFVSIIKDANYPEAISPTNSYYGTEKLAPLSLPDVGANGKQTVEVVDPQYQSQLALMNGLTWTYGRNTFRAGYMYSYLNSTERANYAAASAQGLPANAWGRYGVTDSLGRVISGWDIVYRQQLNALYLDDTLKFFHDRLKINAGFKEVMMQRWVSNLIPGANPYKNGGNYAVPLPQFSASFDITPNDQIYINGTTAFKAPDRSEAYIDIYDASSPNPIQSHPENIKPEYSIGEEIGYRHKGLVNVYVAGFNYNLTNHDVLSTSYVNGALVNAPINLGGVTTRGAQIELGMRPWHHFSPYLSGAYVHAITNNNFRKNGDLLQTAGKTLVNTPTWTGAIGLSYDNGTYFGTFNLNYIGKRYSTFINDESVPGYVTSDITVGYRMKSFHISGLEVTRPQLQLNFLNIGNNIYYAGASGLSSNAKTTKGIYGTTISGSAPTYQIGGGFAMVGTVTAGF</sequence>
<evidence type="ECO:0000256" key="13">
    <source>
        <dbReference type="SAM" id="MobiDB-lite"/>
    </source>
</evidence>
<evidence type="ECO:0000256" key="9">
    <source>
        <dbReference type="ARBA" id="ARBA00023077"/>
    </source>
</evidence>
<evidence type="ECO:0000256" key="6">
    <source>
        <dbReference type="ARBA" id="ARBA00022729"/>
    </source>
</evidence>
<gene>
    <name evidence="16" type="ORF">HUK82_06545</name>
</gene>
<evidence type="ECO:0000256" key="3">
    <source>
        <dbReference type="ARBA" id="ARBA00022452"/>
    </source>
</evidence>
<proteinExistence type="inferred from homology"/>
<evidence type="ECO:0000256" key="4">
    <source>
        <dbReference type="ARBA" id="ARBA00022496"/>
    </source>
</evidence>
<dbReference type="AlphaFoldDB" id="A0A850P6F8"/>
<evidence type="ECO:0000256" key="5">
    <source>
        <dbReference type="ARBA" id="ARBA00022692"/>
    </source>
</evidence>
<dbReference type="GO" id="GO:0009279">
    <property type="term" value="C:cell outer membrane"/>
    <property type="evidence" value="ECO:0007669"/>
    <property type="project" value="UniProtKB-SubCell"/>
</dbReference>
<name>A0A850P6F8_9PROT</name>
<keyword evidence="8" id="KW-0406">Ion transport</keyword>
<dbReference type="InterPro" id="IPR000531">
    <property type="entry name" value="Beta-barrel_TonB"/>
</dbReference>
<feature type="domain" description="TonB-dependent receptor plug" evidence="15">
    <location>
        <begin position="118"/>
        <end position="217"/>
    </location>
</feature>
<protein>
    <submittedName>
        <fullName evidence="16">TonB-dependent receptor</fullName>
    </submittedName>
</protein>
<dbReference type="InterPro" id="IPR012910">
    <property type="entry name" value="Plug_dom"/>
</dbReference>
<feature type="compositionally biased region" description="Polar residues" evidence="13">
    <location>
        <begin position="67"/>
        <end position="77"/>
    </location>
</feature>
<keyword evidence="3" id="KW-1134">Transmembrane beta strand</keyword>
<dbReference type="Proteomes" id="UP000585665">
    <property type="component" value="Unassembled WGS sequence"/>
</dbReference>
<keyword evidence="9 12" id="KW-0798">TonB box</keyword>
<keyword evidence="4" id="KW-0410">Iron transport</keyword>
<evidence type="ECO:0000256" key="10">
    <source>
        <dbReference type="ARBA" id="ARBA00023136"/>
    </source>
</evidence>
<keyword evidence="2" id="KW-0813">Transport</keyword>
<keyword evidence="6" id="KW-0732">Signal</keyword>
<feature type="region of interest" description="Disordered" evidence="13">
    <location>
        <begin position="57"/>
        <end position="114"/>
    </location>
</feature>
<evidence type="ECO:0000256" key="2">
    <source>
        <dbReference type="ARBA" id="ARBA00022448"/>
    </source>
</evidence>
<evidence type="ECO:0000256" key="7">
    <source>
        <dbReference type="ARBA" id="ARBA00023004"/>
    </source>
</evidence>
<evidence type="ECO:0000259" key="14">
    <source>
        <dbReference type="Pfam" id="PF00593"/>
    </source>
</evidence>
<dbReference type="PANTHER" id="PTHR32552">
    <property type="entry name" value="FERRICHROME IRON RECEPTOR-RELATED"/>
    <property type="match status" value="1"/>
</dbReference>
<evidence type="ECO:0000313" key="16">
    <source>
        <dbReference type="EMBL" id="NVN40225.1"/>
    </source>
</evidence>
<evidence type="ECO:0000256" key="8">
    <source>
        <dbReference type="ARBA" id="ARBA00023065"/>
    </source>
</evidence>
<keyword evidence="5" id="KW-0812">Transmembrane</keyword>
<keyword evidence="11" id="KW-0998">Cell outer membrane</keyword>
<accession>A0A850P6F8</accession>
<evidence type="ECO:0000313" key="17">
    <source>
        <dbReference type="Proteomes" id="UP000585665"/>
    </source>
</evidence>
<dbReference type="Gene3D" id="2.40.170.20">
    <property type="entry name" value="TonB-dependent receptor, beta-barrel domain"/>
    <property type="match status" value="1"/>
</dbReference>
<comment type="caution">
    <text evidence="16">The sequence shown here is derived from an EMBL/GenBank/DDBJ whole genome shotgun (WGS) entry which is preliminary data.</text>
</comment>
<dbReference type="RefSeq" id="WP_176613197.1">
    <property type="nucleotide sequence ID" value="NZ_JABXXR010000032.1"/>
</dbReference>
<dbReference type="EMBL" id="JABXXR010000032">
    <property type="protein sequence ID" value="NVN40225.1"/>
    <property type="molecule type" value="Genomic_DNA"/>
</dbReference>
<keyword evidence="16" id="KW-0675">Receptor</keyword>
<feature type="domain" description="TonB-dependent receptor-like beta-barrel" evidence="14">
    <location>
        <begin position="320"/>
        <end position="792"/>
    </location>
</feature>
<dbReference type="InterPro" id="IPR036942">
    <property type="entry name" value="Beta-barrel_TonB_sf"/>
</dbReference>
<comment type="similarity">
    <text evidence="12">Belongs to the TonB-dependent receptor family.</text>
</comment>
<dbReference type="Pfam" id="PF00593">
    <property type="entry name" value="TonB_dep_Rec_b-barrel"/>
    <property type="match status" value="1"/>
</dbReference>
<comment type="subcellular location">
    <subcellularLocation>
        <location evidence="1">Cell outer membrane</location>
        <topology evidence="1">Multi-pass membrane protein</topology>
    </subcellularLocation>
</comment>
<dbReference type="InterPro" id="IPR039426">
    <property type="entry name" value="TonB-dep_rcpt-like"/>
</dbReference>
<keyword evidence="7" id="KW-0408">Iron</keyword>
<evidence type="ECO:0000256" key="12">
    <source>
        <dbReference type="RuleBase" id="RU003357"/>
    </source>
</evidence>
<dbReference type="InterPro" id="IPR037066">
    <property type="entry name" value="Plug_dom_sf"/>
</dbReference>
<dbReference type="GO" id="GO:0015344">
    <property type="term" value="F:siderophore uptake transmembrane transporter activity"/>
    <property type="evidence" value="ECO:0007669"/>
    <property type="project" value="TreeGrafter"/>
</dbReference>
<dbReference type="Gene3D" id="2.170.130.10">
    <property type="entry name" value="TonB-dependent receptor, plug domain"/>
    <property type="match status" value="1"/>
</dbReference>
<reference evidence="16 17" key="1">
    <citation type="submission" date="2020-06" db="EMBL/GenBank/DDBJ databases">
        <title>Description of novel acetic acid bacteria.</title>
        <authorList>
            <person name="Sombolestani A."/>
        </authorList>
    </citation>
    <scope>NUCLEOTIDE SEQUENCE [LARGE SCALE GENOMIC DNA]</scope>
    <source>
        <strain evidence="16 17">LMG 27010</strain>
    </source>
</reference>